<proteinExistence type="predicted"/>
<evidence type="ECO:0000313" key="2">
    <source>
        <dbReference type="EMBL" id="RGT56195.1"/>
    </source>
</evidence>
<reference evidence="2 3" key="1">
    <citation type="submission" date="2018-08" db="EMBL/GenBank/DDBJ databases">
        <title>A genome reference for cultivated species of the human gut microbiota.</title>
        <authorList>
            <person name="Zou Y."/>
            <person name="Xue W."/>
            <person name="Luo G."/>
        </authorList>
    </citation>
    <scope>NUCLEOTIDE SEQUENCE [LARGE SCALE GENOMIC DNA]</scope>
    <source>
        <strain evidence="2 3">AF18-46</strain>
    </source>
</reference>
<keyword evidence="1" id="KW-0812">Transmembrane</keyword>
<evidence type="ECO:0000256" key="1">
    <source>
        <dbReference type="SAM" id="Phobius"/>
    </source>
</evidence>
<accession>A0A412PEZ0</accession>
<dbReference type="Proteomes" id="UP000284731">
    <property type="component" value="Unassembled WGS sequence"/>
</dbReference>
<sequence>MSKRKGFALIEILICILTVCICIPISVQVISLTRSVLKDRTLLQDQIALVQLRHYLAAAYDIELQPTALSFQRQHEEMRLRLVNQNLIIQPGTQMFLMDIESAMFYLENDSVILRYVRDSHEYEVFLCKQ</sequence>
<dbReference type="AlphaFoldDB" id="A0A412PEZ0"/>
<dbReference type="EMBL" id="QRWX01000002">
    <property type="protein sequence ID" value="RGT56195.1"/>
    <property type="molecule type" value="Genomic_DNA"/>
</dbReference>
<keyword evidence="1" id="KW-1133">Transmembrane helix</keyword>
<evidence type="ECO:0000313" key="3">
    <source>
        <dbReference type="Proteomes" id="UP000284731"/>
    </source>
</evidence>
<feature type="transmembrane region" description="Helical" evidence="1">
    <location>
        <begin position="7"/>
        <end position="27"/>
    </location>
</feature>
<organism evidence="2 3">
    <name type="scientific">Solobacterium moorei</name>
    <dbReference type="NCBI Taxonomy" id="102148"/>
    <lineage>
        <taxon>Bacteria</taxon>
        <taxon>Bacillati</taxon>
        <taxon>Bacillota</taxon>
        <taxon>Erysipelotrichia</taxon>
        <taxon>Erysipelotrichales</taxon>
        <taxon>Erysipelotrichaceae</taxon>
        <taxon>Solobacterium</taxon>
    </lineage>
</organism>
<keyword evidence="1" id="KW-0472">Membrane</keyword>
<gene>
    <name evidence="2" type="ORF">DWX20_05145</name>
</gene>
<protein>
    <submittedName>
        <fullName evidence="2">Type II secretion system protein</fullName>
    </submittedName>
</protein>
<comment type="caution">
    <text evidence="2">The sequence shown here is derived from an EMBL/GenBank/DDBJ whole genome shotgun (WGS) entry which is preliminary data.</text>
</comment>
<name>A0A412PEZ0_9FIRM</name>
<dbReference type="RefSeq" id="WP_118764736.1">
    <property type="nucleotide sequence ID" value="NZ_CABJCF010000002.1"/>
</dbReference>